<dbReference type="InterPro" id="IPR011050">
    <property type="entry name" value="Pectin_lyase_fold/virulence"/>
</dbReference>
<dbReference type="AlphaFoldDB" id="A0A1Z4BU69"/>
<dbReference type="RefSeq" id="WP_088617749.1">
    <property type="nucleotide sequence ID" value="NZ_CP022129.1"/>
</dbReference>
<dbReference type="EMBL" id="CP022129">
    <property type="protein sequence ID" value="ASF44866.1"/>
    <property type="molecule type" value="Genomic_DNA"/>
</dbReference>
<organism evidence="2 3">
    <name type="scientific">Methylovulum psychrotolerans</name>
    <dbReference type="NCBI Taxonomy" id="1704499"/>
    <lineage>
        <taxon>Bacteria</taxon>
        <taxon>Pseudomonadati</taxon>
        <taxon>Pseudomonadota</taxon>
        <taxon>Gammaproteobacteria</taxon>
        <taxon>Methylococcales</taxon>
        <taxon>Methylococcaceae</taxon>
        <taxon>Methylovulum</taxon>
    </lineage>
</organism>
<dbReference type="PANTHER" id="PTHR11319:SF35">
    <property type="entry name" value="OUTER MEMBRANE PROTEIN PMPC-RELATED"/>
    <property type="match status" value="1"/>
</dbReference>
<evidence type="ECO:0000256" key="1">
    <source>
        <dbReference type="SAM" id="SignalP"/>
    </source>
</evidence>
<protein>
    <recommendedName>
        <fullName evidence="4">CSLREA domain-containing protein</fullName>
    </recommendedName>
</protein>
<reference evidence="2 3" key="1">
    <citation type="submission" date="2017-06" db="EMBL/GenBank/DDBJ databases">
        <title>Genome Sequencing of the methanotroph Methylovulum psychrotolerants str. HV10-M2 isolated from a high-altitude environment.</title>
        <authorList>
            <person name="Mateos-Rivera A."/>
        </authorList>
    </citation>
    <scope>NUCLEOTIDE SEQUENCE [LARGE SCALE GENOMIC DNA]</scope>
    <source>
        <strain evidence="2 3">HV10_M2</strain>
    </source>
</reference>
<evidence type="ECO:0008006" key="4">
    <source>
        <dbReference type="Google" id="ProtNLM"/>
    </source>
</evidence>
<dbReference type="Gene3D" id="2.160.20.20">
    <property type="match status" value="1"/>
</dbReference>
<keyword evidence="1" id="KW-0732">Signal</keyword>
<gene>
    <name evidence="2" type="ORF">CEK71_01625</name>
</gene>
<proteinExistence type="predicted"/>
<dbReference type="OrthoDB" id="5573078at2"/>
<feature type="signal peptide" evidence="1">
    <location>
        <begin position="1"/>
        <end position="28"/>
    </location>
</feature>
<evidence type="ECO:0000313" key="2">
    <source>
        <dbReference type="EMBL" id="ASF44866.1"/>
    </source>
</evidence>
<dbReference type="NCBIfam" id="NF041518">
    <property type="entry name" value="choice_anch_Q"/>
    <property type="match status" value="1"/>
</dbReference>
<name>A0A1Z4BU69_9GAMM</name>
<dbReference type="InterPro" id="IPR059226">
    <property type="entry name" value="Choice_anch_Q_dom"/>
</dbReference>
<accession>A0A1Z4BU69</accession>
<keyword evidence="3" id="KW-1185">Reference proteome</keyword>
<dbReference type="KEGG" id="mpsy:CEK71_01625"/>
<dbReference type="Proteomes" id="UP000197019">
    <property type="component" value="Chromosome"/>
</dbReference>
<dbReference type="SUPFAM" id="SSF51126">
    <property type="entry name" value="Pectin lyase-like"/>
    <property type="match status" value="1"/>
</dbReference>
<dbReference type="InterPro" id="IPR012332">
    <property type="entry name" value="Autotransporter_pectin_lyase_C"/>
</dbReference>
<sequence length="506" mass="51933">MPVKLSALPFRPHALVLALALASGAASAATLTVSGSCTLLNAIHNANTDTDTDGTGGCSAGNGADIIKLKANSVYTLSSPDNYADGEGENALPSITSTITLNGNGATLQRANTADTPDFRFLHIAANGNLTLDKLTLRNGNLDGDYLYGGAILNHGTLTISNSQIDQNQVDNGGGIANLGGTLALSNSRITANRAAVGGGIITVNGTTALVDSSVSGNKAFIAGGMMNDHATVSLSNSTLSGNTANDGGGLSNQQATVTLSNSTISGNKAQQNGGIGNLASTLTARHNTIAKNQGGGLNNQATAILTNNLIAGNSNGDCLNSGAVILKGSNWIEDGSCNATLSGNINLDALLDNGGVTATHAIYPHKMVKPTSSALCPATDQRHVSRPQTSDKRCDIGAIEQIRFIPAPVTDIMQIFQGLLASGNLRPTLSTNLGMQQLNALMNQFLVAGDLRAHHQKPLACSQLQRSAARIDPDHSPEADDYATGDQAVVLLTAINDLHSTWKCP</sequence>
<feature type="chain" id="PRO_5012373728" description="CSLREA domain-containing protein" evidence="1">
    <location>
        <begin position="29"/>
        <end position="506"/>
    </location>
</feature>
<dbReference type="PANTHER" id="PTHR11319">
    <property type="entry name" value="G PROTEIN-COUPLED RECEPTOR-RELATED"/>
    <property type="match status" value="1"/>
</dbReference>
<evidence type="ECO:0000313" key="3">
    <source>
        <dbReference type="Proteomes" id="UP000197019"/>
    </source>
</evidence>